<keyword evidence="12" id="KW-0249">Electron transport</keyword>
<keyword evidence="3 12" id="KW-0813">Transport</keyword>
<proteinExistence type="inferred from homology"/>
<dbReference type="OrthoDB" id="18577at2759"/>
<dbReference type="GO" id="GO:0006099">
    <property type="term" value="P:tricarboxylic acid cycle"/>
    <property type="evidence" value="ECO:0007669"/>
    <property type="project" value="UniProtKB-KW"/>
</dbReference>
<evidence type="ECO:0000256" key="10">
    <source>
        <dbReference type="PIRSR" id="PIRSR607992-1"/>
    </source>
</evidence>
<feature type="binding site" evidence="10">
    <location>
        <position position="133"/>
    </location>
    <ligand>
        <name>a ubiquinone</name>
        <dbReference type="ChEBI" id="CHEBI:16389"/>
        <note>ligand shared with IP/SDHB</note>
    </ligand>
</feature>
<dbReference type="InterPro" id="IPR007992">
    <property type="entry name" value="CybS"/>
</dbReference>
<gene>
    <name evidence="13" type="ORF">g.6400</name>
</gene>
<evidence type="ECO:0000256" key="9">
    <source>
        <dbReference type="ARBA" id="ARBA00023136"/>
    </source>
</evidence>
<dbReference type="GO" id="GO:0005743">
    <property type="term" value="C:mitochondrial inner membrane"/>
    <property type="evidence" value="ECO:0007669"/>
    <property type="project" value="UniProtKB-SubCell"/>
</dbReference>
<comment type="subcellular location">
    <subcellularLocation>
        <location evidence="1 12">Mitochondrion inner membrane</location>
        <topology evidence="1 12">Multi-pass membrane protein</topology>
    </subcellularLocation>
</comment>
<dbReference type="Pfam" id="PF05328">
    <property type="entry name" value="CybS"/>
    <property type="match status" value="1"/>
</dbReference>
<comment type="function">
    <text evidence="12">Membrane-anchoring subunit of succinate dehydrogenase (SDH) that is involved in complex II of the mitochondrial electron transport chain and is responsible for transferring electrons from succinate to ubiquinone (coenzyme Q).</text>
</comment>
<evidence type="ECO:0000256" key="8">
    <source>
        <dbReference type="ARBA" id="ARBA00023128"/>
    </source>
</evidence>
<keyword evidence="12" id="KW-0816">Tricarboxylic acid cycle</keyword>
<dbReference type="AlphaFoldDB" id="A0A1E1WR06"/>
<keyword evidence="8 12" id="KW-0496">Mitochondrion</keyword>
<keyword evidence="6 12" id="KW-0809">Transit peptide</keyword>
<keyword evidence="9 12" id="KW-0472">Membrane</keyword>
<evidence type="ECO:0000256" key="4">
    <source>
        <dbReference type="ARBA" id="ARBA00022692"/>
    </source>
</evidence>
<keyword evidence="5 12" id="KW-0999">Mitochondrion inner membrane</keyword>
<keyword evidence="11" id="KW-0408">Iron</keyword>
<evidence type="ECO:0000256" key="2">
    <source>
        <dbReference type="ARBA" id="ARBA00007294"/>
    </source>
</evidence>
<keyword evidence="11 12" id="KW-0479">Metal-binding</keyword>
<name>A0A1E1WR06_PECGO</name>
<evidence type="ECO:0000256" key="1">
    <source>
        <dbReference type="ARBA" id="ARBA00004448"/>
    </source>
</evidence>
<dbReference type="PANTHER" id="PTHR13337">
    <property type="entry name" value="SUCCINATE DEHYDROGENASE"/>
    <property type="match status" value="1"/>
</dbReference>
<organism evidence="13">
    <name type="scientific">Pectinophora gossypiella</name>
    <name type="common">Cotton pink bollworm</name>
    <name type="synonym">Depressaria gossypiella</name>
    <dbReference type="NCBI Taxonomy" id="13191"/>
    <lineage>
        <taxon>Eukaryota</taxon>
        <taxon>Metazoa</taxon>
        <taxon>Ecdysozoa</taxon>
        <taxon>Arthropoda</taxon>
        <taxon>Hexapoda</taxon>
        <taxon>Insecta</taxon>
        <taxon>Pterygota</taxon>
        <taxon>Neoptera</taxon>
        <taxon>Endopterygota</taxon>
        <taxon>Lepidoptera</taxon>
        <taxon>Glossata</taxon>
        <taxon>Ditrysia</taxon>
        <taxon>Gelechioidea</taxon>
        <taxon>Gelechiidae</taxon>
        <taxon>Apatetrinae</taxon>
        <taxon>Pectinophora</taxon>
    </lineage>
</organism>
<dbReference type="GO" id="GO:0020037">
    <property type="term" value="F:heme binding"/>
    <property type="evidence" value="ECO:0007669"/>
    <property type="project" value="TreeGrafter"/>
</dbReference>
<reference evidence="13" key="1">
    <citation type="submission" date="2015-09" db="EMBL/GenBank/DDBJ databases">
        <title>De novo assembly of Pectinophora gossypiella (Pink Bollworm) gut transcriptome.</title>
        <authorList>
            <person name="Tassone E.E."/>
        </authorList>
    </citation>
    <scope>NUCLEOTIDE SEQUENCE</scope>
</reference>
<keyword evidence="7 12" id="KW-1133">Transmembrane helix</keyword>
<evidence type="ECO:0000313" key="13">
    <source>
        <dbReference type="EMBL" id="JAT89440.1"/>
    </source>
</evidence>
<feature type="transmembrane region" description="Helical" evidence="12">
    <location>
        <begin position="146"/>
        <end position="166"/>
    </location>
</feature>
<sequence>MALSMFLRTPARLAAPSSCFSRVFSQQMARLAAQTVHRSMSACLPASTVALKDAKMTPIFDAMRSFSTSPARLSDETPHDHAKMWVIEKTTSAILIVLIPLALAVPNKILDSAMAILITAHSFWGLEAIAVDYVRASIFGPVIPKIAIGLVYAISIATLGGLFYIITHDVGISNTIRNFWAIKSEQKA</sequence>
<dbReference type="SUPFAM" id="SSF81343">
    <property type="entry name" value="Fumarate reductase respiratory complex transmembrane subunits"/>
    <property type="match status" value="1"/>
</dbReference>
<comment type="caution">
    <text evidence="12">Lacks conserved residue(s) required for the propagation of feature annotation.</text>
</comment>
<keyword evidence="12" id="KW-0349">Heme</keyword>
<keyword evidence="4 12" id="KW-0812">Transmembrane</keyword>
<dbReference type="GO" id="GO:0046872">
    <property type="term" value="F:metal ion binding"/>
    <property type="evidence" value="ECO:0007669"/>
    <property type="project" value="UniProtKB-KW"/>
</dbReference>
<dbReference type="GO" id="GO:0006121">
    <property type="term" value="P:mitochondrial electron transport, succinate to ubiquinone"/>
    <property type="evidence" value="ECO:0007669"/>
    <property type="project" value="TreeGrafter"/>
</dbReference>
<evidence type="ECO:0000256" key="7">
    <source>
        <dbReference type="ARBA" id="ARBA00022989"/>
    </source>
</evidence>
<accession>A0A1E1WR06</accession>
<dbReference type="Gene3D" id="1.20.1300.10">
    <property type="entry name" value="Fumarate reductase/succinate dehydrogenase, transmembrane subunit"/>
    <property type="match status" value="1"/>
</dbReference>
<evidence type="ECO:0000256" key="11">
    <source>
        <dbReference type="PIRSR" id="PIRSR607992-2"/>
    </source>
</evidence>
<evidence type="ECO:0000256" key="3">
    <source>
        <dbReference type="ARBA" id="ARBA00022448"/>
    </source>
</evidence>
<comment type="similarity">
    <text evidence="2 12">Belongs to the CybS family.</text>
</comment>
<dbReference type="EMBL" id="GDQN01001614">
    <property type="protein sequence ID" value="JAT89440.1"/>
    <property type="molecule type" value="Transcribed_RNA"/>
</dbReference>
<evidence type="ECO:0000256" key="5">
    <source>
        <dbReference type="ARBA" id="ARBA00022792"/>
    </source>
</evidence>
<protein>
    <recommendedName>
        <fullName evidence="12">Succinate dehydrogenase [ubiquinone] cytochrome b small subunit</fullName>
    </recommendedName>
</protein>
<dbReference type="InterPro" id="IPR034804">
    <property type="entry name" value="SQR/QFR_C/D"/>
</dbReference>
<feature type="binding site" description="axial binding residue" evidence="11">
    <location>
        <position position="121"/>
    </location>
    <ligand>
        <name>heme b</name>
        <dbReference type="ChEBI" id="CHEBI:60344"/>
        <note>ligand shared with SDHC</note>
    </ligand>
    <ligandPart>
        <name>Fe</name>
        <dbReference type="ChEBI" id="CHEBI:18248"/>
    </ligandPart>
</feature>
<dbReference type="PANTHER" id="PTHR13337:SF2">
    <property type="entry name" value="SUCCINATE DEHYDROGENASE [UBIQUINONE] CYTOCHROME B SMALL SUBUNIT, MITOCHONDRIAL"/>
    <property type="match status" value="1"/>
</dbReference>
<evidence type="ECO:0000256" key="12">
    <source>
        <dbReference type="RuleBase" id="RU364031"/>
    </source>
</evidence>
<dbReference type="GO" id="GO:0048039">
    <property type="term" value="F:ubiquinone binding"/>
    <property type="evidence" value="ECO:0007669"/>
    <property type="project" value="TreeGrafter"/>
</dbReference>
<evidence type="ECO:0000256" key="6">
    <source>
        <dbReference type="ARBA" id="ARBA00022946"/>
    </source>
</evidence>